<proteinExistence type="predicted"/>
<dbReference type="AlphaFoldDB" id="A0A4C1ZJQ2"/>
<gene>
    <name evidence="1" type="ORF">EVAR_99870_1</name>
</gene>
<accession>A0A4C1ZJQ2</accession>
<sequence length="73" mass="8367">MEKERISIHTAMERYLAHTVFGTRLRLAHLTVNPLAGARYRTSEYIGPLISHIVSRTCSPRRPTPKGYCEHFA</sequence>
<name>A0A4C1ZJQ2_EUMVA</name>
<dbReference type="EMBL" id="BGZK01001837">
    <property type="protein sequence ID" value="GBP87139.1"/>
    <property type="molecule type" value="Genomic_DNA"/>
</dbReference>
<evidence type="ECO:0000313" key="1">
    <source>
        <dbReference type="EMBL" id="GBP87139.1"/>
    </source>
</evidence>
<organism evidence="1 2">
    <name type="scientific">Eumeta variegata</name>
    <name type="common">Bagworm moth</name>
    <name type="synonym">Eumeta japonica</name>
    <dbReference type="NCBI Taxonomy" id="151549"/>
    <lineage>
        <taxon>Eukaryota</taxon>
        <taxon>Metazoa</taxon>
        <taxon>Ecdysozoa</taxon>
        <taxon>Arthropoda</taxon>
        <taxon>Hexapoda</taxon>
        <taxon>Insecta</taxon>
        <taxon>Pterygota</taxon>
        <taxon>Neoptera</taxon>
        <taxon>Endopterygota</taxon>
        <taxon>Lepidoptera</taxon>
        <taxon>Glossata</taxon>
        <taxon>Ditrysia</taxon>
        <taxon>Tineoidea</taxon>
        <taxon>Psychidae</taxon>
        <taxon>Oiketicinae</taxon>
        <taxon>Eumeta</taxon>
    </lineage>
</organism>
<protein>
    <submittedName>
        <fullName evidence="1">Uncharacterized protein</fullName>
    </submittedName>
</protein>
<dbReference type="Proteomes" id="UP000299102">
    <property type="component" value="Unassembled WGS sequence"/>
</dbReference>
<evidence type="ECO:0000313" key="2">
    <source>
        <dbReference type="Proteomes" id="UP000299102"/>
    </source>
</evidence>
<keyword evidence="2" id="KW-1185">Reference proteome</keyword>
<reference evidence="1 2" key="1">
    <citation type="journal article" date="2019" name="Commun. Biol.">
        <title>The bagworm genome reveals a unique fibroin gene that provides high tensile strength.</title>
        <authorList>
            <person name="Kono N."/>
            <person name="Nakamura H."/>
            <person name="Ohtoshi R."/>
            <person name="Tomita M."/>
            <person name="Numata K."/>
            <person name="Arakawa K."/>
        </authorList>
    </citation>
    <scope>NUCLEOTIDE SEQUENCE [LARGE SCALE GENOMIC DNA]</scope>
</reference>
<comment type="caution">
    <text evidence="1">The sequence shown here is derived from an EMBL/GenBank/DDBJ whole genome shotgun (WGS) entry which is preliminary data.</text>
</comment>